<dbReference type="CDD" id="cd01741">
    <property type="entry name" value="GATase1_1"/>
    <property type="match status" value="1"/>
</dbReference>
<accession>A0A542X9B0</accession>
<evidence type="ECO:0000259" key="1">
    <source>
        <dbReference type="Pfam" id="PF00117"/>
    </source>
</evidence>
<evidence type="ECO:0000313" key="2">
    <source>
        <dbReference type="EMBL" id="TQL32326.1"/>
    </source>
</evidence>
<dbReference type="Proteomes" id="UP000318336">
    <property type="component" value="Unassembled WGS sequence"/>
</dbReference>
<dbReference type="PANTHER" id="PTHR42695:SF5">
    <property type="entry name" value="GLUTAMINE AMIDOTRANSFERASE YLR126C-RELATED"/>
    <property type="match status" value="1"/>
</dbReference>
<protein>
    <submittedName>
        <fullName evidence="2">GMP synthase (Glutamine-hydrolysing)</fullName>
    </submittedName>
</protein>
<evidence type="ECO:0000313" key="3">
    <source>
        <dbReference type="Proteomes" id="UP000318336"/>
    </source>
</evidence>
<dbReference type="EMBL" id="VFOK01000001">
    <property type="protein sequence ID" value="TQL32326.1"/>
    <property type="molecule type" value="Genomic_DNA"/>
</dbReference>
<dbReference type="Gene3D" id="3.40.50.880">
    <property type="match status" value="1"/>
</dbReference>
<dbReference type="SUPFAM" id="SSF52317">
    <property type="entry name" value="Class I glutamine amidotransferase-like"/>
    <property type="match status" value="1"/>
</dbReference>
<organism evidence="2 3">
    <name type="scientific">Barrientosiimonas humi</name>
    <dbReference type="NCBI Taxonomy" id="999931"/>
    <lineage>
        <taxon>Bacteria</taxon>
        <taxon>Bacillati</taxon>
        <taxon>Actinomycetota</taxon>
        <taxon>Actinomycetes</taxon>
        <taxon>Micrococcales</taxon>
        <taxon>Dermacoccaceae</taxon>
        <taxon>Barrientosiimonas</taxon>
    </lineage>
</organism>
<comment type="caution">
    <text evidence="2">The sequence shown here is derived from an EMBL/GenBank/DDBJ whole genome shotgun (WGS) entry which is preliminary data.</text>
</comment>
<proteinExistence type="predicted"/>
<dbReference type="PANTHER" id="PTHR42695">
    <property type="entry name" value="GLUTAMINE AMIDOTRANSFERASE YLR126C-RELATED"/>
    <property type="match status" value="1"/>
</dbReference>
<dbReference type="AlphaFoldDB" id="A0A542X9B0"/>
<name>A0A542X9B0_9MICO</name>
<feature type="domain" description="Glutamine amidotransferase" evidence="1">
    <location>
        <begin position="28"/>
        <end position="191"/>
    </location>
</feature>
<dbReference type="InterPro" id="IPR017926">
    <property type="entry name" value="GATASE"/>
</dbReference>
<dbReference type="InterPro" id="IPR029062">
    <property type="entry name" value="Class_I_gatase-like"/>
</dbReference>
<dbReference type="GO" id="GO:0005829">
    <property type="term" value="C:cytosol"/>
    <property type="evidence" value="ECO:0007669"/>
    <property type="project" value="TreeGrafter"/>
</dbReference>
<sequence>MATHRVLVVQHEDSCPPGWLGERWAATGLDLDVRHPYRPDADQQLPDSLDEHDALVVLGGEMGAGDDADFAWLSPVKSLLRQALSRDVPTLGVCLGHQLLAVAAGGEVRRNPHGHATGVTPIRLTGEGAGDPLLEDLDRRPVVQWNDDVVVRMPAAATLLAEAPDGSPQAVRIGPRAWGVQFHPEAGPQIFDAWTVDKPSANLPRADGIDVAAAADDVRAAEGELRALGDLLADRFAAIVGAPLARQGS</sequence>
<reference evidence="2 3" key="1">
    <citation type="submission" date="2019-06" db="EMBL/GenBank/DDBJ databases">
        <title>Sequencing the genomes of 1000 actinobacteria strains.</title>
        <authorList>
            <person name="Klenk H.-P."/>
        </authorList>
    </citation>
    <scope>NUCLEOTIDE SEQUENCE [LARGE SCALE GENOMIC DNA]</scope>
    <source>
        <strain evidence="2 3">DSM 24617</strain>
    </source>
</reference>
<dbReference type="PRINTS" id="PR00096">
    <property type="entry name" value="GATASE"/>
</dbReference>
<gene>
    <name evidence="2" type="ORF">FB554_0447</name>
</gene>
<dbReference type="Pfam" id="PF00117">
    <property type="entry name" value="GATase"/>
    <property type="match status" value="1"/>
</dbReference>
<dbReference type="RefSeq" id="WP_142004445.1">
    <property type="nucleotide sequence ID" value="NZ_CAJTBP010000001.1"/>
</dbReference>
<dbReference type="OrthoDB" id="5196541at2"/>
<dbReference type="InterPro" id="IPR044992">
    <property type="entry name" value="ChyE-like"/>
</dbReference>
<dbReference type="PROSITE" id="PS51273">
    <property type="entry name" value="GATASE_TYPE_1"/>
    <property type="match status" value="1"/>
</dbReference>
<keyword evidence="3" id="KW-1185">Reference proteome</keyword>